<reference evidence="2" key="1">
    <citation type="journal article" date="2014" name="Front. Microbiol.">
        <title>High frequency of phylogenetically diverse reductive dehalogenase-homologous genes in deep subseafloor sedimentary metagenomes.</title>
        <authorList>
            <person name="Kawai M."/>
            <person name="Futagami T."/>
            <person name="Toyoda A."/>
            <person name="Takaki Y."/>
            <person name="Nishi S."/>
            <person name="Hori S."/>
            <person name="Arai W."/>
            <person name="Tsubouchi T."/>
            <person name="Morono Y."/>
            <person name="Uchiyama I."/>
            <person name="Ito T."/>
            <person name="Fujiyama A."/>
            <person name="Inagaki F."/>
            <person name="Takami H."/>
        </authorList>
    </citation>
    <scope>NUCLEOTIDE SEQUENCE</scope>
    <source>
        <strain evidence="2">Expedition CK06-06</strain>
    </source>
</reference>
<sequence>MEVTFSYSFESDRSVSQVAEEVEINAILVNPGVWSKTFVLVPLTNKSGDFTVTFPLDNEDFSHFIDVYKAVGKETGGSAPYNLTIKADVHTTAQTSFGPIDEEFSQTLSTVLGSNILEWEGELVGSKPGAIETSRIIPNPNKFVGLSIIQIRSLSASVAGVIFILLVYLIVMKIWFKPEKLSPVEEEVLRARKKHSDVIVDIEELPQAKAREMVIQLSSLDELIKAADGLLKPVLHKAEADKHTYCVIDGLTRYEYISEA</sequence>
<comment type="caution">
    <text evidence="2">The sequence shown here is derived from an EMBL/GenBank/DDBJ whole genome shotgun (WGS) entry which is preliminary data.</text>
</comment>
<evidence type="ECO:0000256" key="1">
    <source>
        <dbReference type="SAM" id="Phobius"/>
    </source>
</evidence>
<accession>X1RJB0</accession>
<protein>
    <submittedName>
        <fullName evidence="2">Uncharacterized protein</fullName>
    </submittedName>
</protein>
<gene>
    <name evidence="2" type="ORF">S12H4_02536</name>
</gene>
<dbReference type="Pfam" id="PF17231">
    <property type="entry name" value="DUF5305"/>
    <property type="match status" value="1"/>
</dbReference>
<dbReference type="AlphaFoldDB" id="X1RJB0"/>
<evidence type="ECO:0000313" key="2">
    <source>
        <dbReference type="EMBL" id="GAI67016.1"/>
    </source>
</evidence>
<keyword evidence="1" id="KW-0472">Membrane</keyword>
<dbReference type="InterPro" id="IPR035185">
    <property type="entry name" value="DUF5305"/>
</dbReference>
<keyword evidence="1" id="KW-0812">Transmembrane</keyword>
<name>X1RJB0_9ZZZZ</name>
<keyword evidence="1" id="KW-1133">Transmembrane helix</keyword>
<proteinExistence type="predicted"/>
<organism evidence="2">
    <name type="scientific">marine sediment metagenome</name>
    <dbReference type="NCBI Taxonomy" id="412755"/>
    <lineage>
        <taxon>unclassified sequences</taxon>
        <taxon>metagenomes</taxon>
        <taxon>ecological metagenomes</taxon>
    </lineage>
</organism>
<feature type="transmembrane region" description="Helical" evidence="1">
    <location>
        <begin position="154"/>
        <end position="176"/>
    </location>
</feature>
<dbReference type="EMBL" id="BARW01000630">
    <property type="protein sequence ID" value="GAI67016.1"/>
    <property type="molecule type" value="Genomic_DNA"/>
</dbReference>